<comment type="function">
    <text evidence="7">Involved in nucleolar processing of pre-18S ribosomal RNA.</text>
</comment>
<dbReference type="GO" id="GO:0006364">
    <property type="term" value="P:rRNA processing"/>
    <property type="evidence" value="ECO:0007669"/>
    <property type="project" value="UniProtKB-KW"/>
</dbReference>
<evidence type="ECO:0000256" key="5">
    <source>
        <dbReference type="ARBA" id="ARBA00023274"/>
    </source>
</evidence>
<evidence type="ECO:0000256" key="3">
    <source>
        <dbReference type="ARBA" id="ARBA00022552"/>
    </source>
</evidence>
<dbReference type="OMA" id="HFAEDFG"/>
<feature type="region of interest" description="Disordered" evidence="8">
    <location>
        <begin position="65"/>
        <end position="100"/>
    </location>
</feature>
<feature type="compositionally biased region" description="Acidic residues" evidence="8">
    <location>
        <begin position="165"/>
        <end position="206"/>
    </location>
</feature>
<evidence type="ECO:0000256" key="8">
    <source>
        <dbReference type="SAM" id="MobiDB-lite"/>
    </source>
</evidence>
<dbReference type="RefSeq" id="XP_040629994.1">
    <property type="nucleotide sequence ID" value="XM_040776301.1"/>
</dbReference>
<dbReference type="PANTHER" id="PTHR17039">
    <property type="entry name" value="U3 SMALL NUCLEOLAR RIBONUCLEOPROTEIN PROTEIN MPP10"/>
    <property type="match status" value="1"/>
</dbReference>
<evidence type="ECO:0000313" key="9">
    <source>
        <dbReference type="EMBL" id="EJU03100.1"/>
    </source>
</evidence>
<feature type="region of interest" description="Disordered" evidence="8">
    <location>
        <begin position="754"/>
        <end position="774"/>
    </location>
</feature>
<evidence type="ECO:0000256" key="6">
    <source>
        <dbReference type="ARBA" id="ARBA00029455"/>
    </source>
</evidence>
<name>M5G4E1_DACPD</name>
<feature type="compositionally biased region" description="Acidic residues" evidence="8">
    <location>
        <begin position="223"/>
        <end position="233"/>
    </location>
</feature>
<evidence type="ECO:0000256" key="1">
    <source>
        <dbReference type="ARBA" id="ARBA00004604"/>
    </source>
</evidence>
<dbReference type="PIRSF" id="PIRSF017300">
    <property type="entry name" value="snoRNP_Mpp10"/>
    <property type="match status" value="1"/>
</dbReference>
<protein>
    <recommendedName>
        <fullName evidence="7">U3 small nucleolar ribonucleoprotein protein MPP10</fullName>
    </recommendedName>
</protein>
<keyword evidence="10" id="KW-1185">Reference proteome</keyword>
<comment type="similarity">
    <text evidence="6 7">Belongs to the MPP10 family.</text>
</comment>
<dbReference type="STRING" id="1858805.M5G4E1"/>
<dbReference type="Proteomes" id="UP000030653">
    <property type="component" value="Unassembled WGS sequence"/>
</dbReference>
<dbReference type="AlphaFoldDB" id="M5G4E1"/>
<accession>M5G4E1</accession>
<feature type="region of interest" description="Disordered" evidence="8">
    <location>
        <begin position="165"/>
        <end position="357"/>
    </location>
</feature>
<dbReference type="GO" id="GO:0034457">
    <property type="term" value="C:Mpp10 complex"/>
    <property type="evidence" value="ECO:0007669"/>
    <property type="project" value="UniProtKB-UniRule"/>
</dbReference>
<dbReference type="GO" id="GO:0032040">
    <property type="term" value="C:small-subunit processome"/>
    <property type="evidence" value="ECO:0007669"/>
    <property type="project" value="TreeGrafter"/>
</dbReference>
<evidence type="ECO:0000256" key="4">
    <source>
        <dbReference type="ARBA" id="ARBA00023242"/>
    </source>
</evidence>
<feature type="compositionally biased region" description="Acidic residues" evidence="8">
    <location>
        <begin position="290"/>
        <end position="315"/>
    </location>
</feature>
<organism evidence="9 10">
    <name type="scientific">Dacryopinax primogenitus (strain DJM 731)</name>
    <name type="common">Brown rot fungus</name>
    <dbReference type="NCBI Taxonomy" id="1858805"/>
    <lineage>
        <taxon>Eukaryota</taxon>
        <taxon>Fungi</taxon>
        <taxon>Dikarya</taxon>
        <taxon>Basidiomycota</taxon>
        <taxon>Agaricomycotina</taxon>
        <taxon>Dacrymycetes</taxon>
        <taxon>Dacrymycetales</taxon>
        <taxon>Dacrymycetaceae</taxon>
        <taxon>Dacryopinax</taxon>
    </lineage>
</organism>
<dbReference type="OrthoDB" id="445326at2759"/>
<keyword evidence="4 7" id="KW-0539">Nucleus</keyword>
<dbReference type="GeneID" id="63691363"/>
<feature type="compositionally biased region" description="Acidic residues" evidence="8">
    <location>
        <begin position="390"/>
        <end position="443"/>
    </location>
</feature>
<keyword evidence="5 7" id="KW-0687">Ribonucleoprotein</keyword>
<reference evidence="9 10" key="1">
    <citation type="journal article" date="2012" name="Science">
        <title>The Paleozoic origin of enzymatic lignin decomposition reconstructed from 31 fungal genomes.</title>
        <authorList>
            <person name="Floudas D."/>
            <person name="Binder M."/>
            <person name="Riley R."/>
            <person name="Barry K."/>
            <person name="Blanchette R.A."/>
            <person name="Henrissat B."/>
            <person name="Martinez A.T."/>
            <person name="Otillar R."/>
            <person name="Spatafora J.W."/>
            <person name="Yadav J.S."/>
            <person name="Aerts A."/>
            <person name="Benoit I."/>
            <person name="Boyd A."/>
            <person name="Carlson A."/>
            <person name="Copeland A."/>
            <person name="Coutinho P.M."/>
            <person name="de Vries R.P."/>
            <person name="Ferreira P."/>
            <person name="Findley K."/>
            <person name="Foster B."/>
            <person name="Gaskell J."/>
            <person name="Glotzer D."/>
            <person name="Gorecki P."/>
            <person name="Heitman J."/>
            <person name="Hesse C."/>
            <person name="Hori C."/>
            <person name="Igarashi K."/>
            <person name="Jurgens J.A."/>
            <person name="Kallen N."/>
            <person name="Kersten P."/>
            <person name="Kohler A."/>
            <person name="Kuees U."/>
            <person name="Kumar T.K.A."/>
            <person name="Kuo A."/>
            <person name="LaButti K."/>
            <person name="Larrondo L.F."/>
            <person name="Lindquist E."/>
            <person name="Ling A."/>
            <person name="Lombard V."/>
            <person name="Lucas S."/>
            <person name="Lundell T."/>
            <person name="Martin R."/>
            <person name="McLaughlin D.J."/>
            <person name="Morgenstern I."/>
            <person name="Morin E."/>
            <person name="Murat C."/>
            <person name="Nagy L.G."/>
            <person name="Nolan M."/>
            <person name="Ohm R.A."/>
            <person name="Patyshakuliyeva A."/>
            <person name="Rokas A."/>
            <person name="Ruiz-Duenas F.J."/>
            <person name="Sabat G."/>
            <person name="Salamov A."/>
            <person name="Samejima M."/>
            <person name="Schmutz J."/>
            <person name="Slot J.C."/>
            <person name="St John F."/>
            <person name="Stenlid J."/>
            <person name="Sun H."/>
            <person name="Sun S."/>
            <person name="Syed K."/>
            <person name="Tsang A."/>
            <person name="Wiebenga A."/>
            <person name="Young D."/>
            <person name="Pisabarro A."/>
            <person name="Eastwood D.C."/>
            <person name="Martin F."/>
            <person name="Cullen D."/>
            <person name="Grigoriev I.V."/>
            <person name="Hibbett D.S."/>
        </authorList>
    </citation>
    <scope>NUCLEOTIDE SEQUENCE [LARGE SCALE GENOMIC DNA]</scope>
    <source>
        <strain evidence="9 10">DJM-731 SS1</strain>
    </source>
</reference>
<feature type="region of interest" description="Disordered" evidence="8">
    <location>
        <begin position="380"/>
        <end position="465"/>
    </location>
</feature>
<dbReference type="InterPro" id="IPR012173">
    <property type="entry name" value="Mpp10"/>
</dbReference>
<evidence type="ECO:0000256" key="2">
    <source>
        <dbReference type="ARBA" id="ARBA00022517"/>
    </source>
</evidence>
<dbReference type="GO" id="GO:0005732">
    <property type="term" value="C:sno(s)RNA-containing ribonucleoprotein complex"/>
    <property type="evidence" value="ECO:0007669"/>
    <property type="project" value="UniProtKB-UniRule"/>
</dbReference>
<feature type="compositionally biased region" description="Basic and acidic residues" evidence="8">
    <location>
        <begin position="755"/>
        <end position="766"/>
    </location>
</feature>
<gene>
    <name evidence="9" type="ORF">DACRYDRAFT_77963</name>
</gene>
<keyword evidence="3 7" id="KW-0698">rRNA processing</keyword>
<dbReference type="HOGENOM" id="CLU_011271_2_0_1"/>
<evidence type="ECO:0000313" key="10">
    <source>
        <dbReference type="Proteomes" id="UP000030653"/>
    </source>
</evidence>
<proteinExistence type="inferred from homology"/>
<dbReference type="EMBL" id="JH795860">
    <property type="protein sequence ID" value="EJU03100.1"/>
    <property type="molecule type" value="Genomic_DNA"/>
</dbReference>
<sequence length="774" mass="86227">MDLPTYLKILTDLVEQKVEGFTAGDEELRVAGLEAAKFIFDNALKSEPTAYPAIESLLRSTVQTTQELLSPTPPSPSVAGKKRKRSPSPLPTKLDSGIQPTPLSELFIQGMDEHQVWEQLELRARRVCAMASGLLETSNGMDLTGEDEGINASDMMDLLDDDDMEEEMEDNDEDDDDDDDDMDSNEDPSLTEDETEEEEESEEGGDPEAGYGQEGVEDLRDEKDEDEEDDDDLSAPHPNLNAPGSLSRKPSLRKRPKHPTLDDDFFSIDDFNRETEAMEARTRSAGRLGDDEEEEMDEDLDLFAAVEDDPEEEGEPAYQDFFAPVRAQKPTSKPRRPDPSASGSADDEGKGGVRFNESVRVKTIKPKRVIPKKRRLKLDFDPSEYPFLGDDIDEDGMELEDDEESEENDDGAEEMEGIDDFDEQFGDQEGEEEEEEEEADDGAETITRLKNDLFEDDEVDASSANLSTHEKRLAALSEQISALEAENVAKKDWTLMGEAGARTRPVNSLLEEDLDFEHTGRQVPVVTEETTHTLEELIKKRILDNRFDDVVRKRPVDDKPFLPSRMFELQDTKSQKSLAQIYEDDYTAATTGDKSVVDDRDGKLKKEHDEIEKMWEGIAYKLDALSNAHFTPKAPKATIETVSNLPSISMESAMPTTNSTATMLAPEEVFSTSKDALVSKTEMTPEEKKAERRKQKTAFKHDHERLGQAVQSFGGVKTVKGAVGAKKGKKGVRGEKEEALKKVVKEGRGVTVIGKEGKGKGKEKAVPRASLLKL</sequence>
<comment type="subcellular location">
    <subcellularLocation>
        <location evidence="1 7">Nucleus</location>
        <location evidence="1 7">Nucleolus</location>
    </subcellularLocation>
</comment>
<dbReference type="Pfam" id="PF04006">
    <property type="entry name" value="Mpp10"/>
    <property type="match status" value="1"/>
</dbReference>
<dbReference type="PANTHER" id="PTHR17039:SF0">
    <property type="entry name" value="U3 SMALL NUCLEOLAR RIBONUCLEOPROTEIN PROTEIN MPP10"/>
    <property type="match status" value="1"/>
</dbReference>
<feature type="compositionally biased region" description="Basic and acidic residues" evidence="8">
    <location>
        <begin position="270"/>
        <end position="282"/>
    </location>
</feature>
<evidence type="ECO:0000256" key="7">
    <source>
        <dbReference type="PIRNR" id="PIRNR017300"/>
    </source>
</evidence>
<keyword evidence="2 7" id="KW-0690">Ribosome biogenesis</keyword>